<evidence type="ECO:0000313" key="2">
    <source>
        <dbReference type="Proteomes" id="UP000765509"/>
    </source>
</evidence>
<name>A0A9Q3HM88_9BASI</name>
<proteinExistence type="predicted"/>
<comment type="caution">
    <text evidence="1">The sequence shown here is derived from an EMBL/GenBank/DDBJ whole genome shotgun (WGS) entry which is preliminary data.</text>
</comment>
<keyword evidence="2" id="KW-1185">Reference proteome</keyword>
<organism evidence="1 2">
    <name type="scientific">Austropuccinia psidii MF-1</name>
    <dbReference type="NCBI Taxonomy" id="1389203"/>
    <lineage>
        <taxon>Eukaryota</taxon>
        <taxon>Fungi</taxon>
        <taxon>Dikarya</taxon>
        <taxon>Basidiomycota</taxon>
        <taxon>Pucciniomycotina</taxon>
        <taxon>Pucciniomycetes</taxon>
        <taxon>Pucciniales</taxon>
        <taxon>Sphaerophragmiaceae</taxon>
        <taxon>Austropuccinia</taxon>
    </lineage>
</organism>
<dbReference type="Proteomes" id="UP000765509">
    <property type="component" value="Unassembled WGS sequence"/>
</dbReference>
<gene>
    <name evidence="1" type="ORF">O181_050308</name>
</gene>
<reference evidence="1" key="1">
    <citation type="submission" date="2021-03" db="EMBL/GenBank/DDBJ databases">
        <title>Draft genome sequence of rust myrtle Austropuccinia psidii MF-1, a brazilian biotype.</title>
        <authorList>
            <person name="Quecine M.C."/>
            <person name="Pachon D.M.R."/>
            <person name="Bonatelli M.L."/>
            <person name="Correr F.H."/>
            <person name="Franceschini L.M."/>
            <person name="Leite T.F."/>
            <person name="Margarido G.R.A."/>
            <person name="Almeida C.A."/>
            <person name="Ferrarezi J.A."/>
            <person name="Labate C.A."/>
        </authorList>
    </citation>
    <scope>NUCLEOTIDE SEQUENCE</scope>
    <source>
        <strain evidence="1">MF-1</strain>
    </source>
</reference>
<sequence length="133" mass="15421">MHSAQRVLDSRRSLEELHKLLPDCGKFLGHPNSCKLLNGWNSLMEKKNMILLTEEWRRKNPQPPKKVKKPTPVAIKRNSNVKKRPKVQKKGKGKAEAKAIYSQKFNKIPWRIFLDGQSYDGTSEERGRKIIMS</sequence>
<accession>A0A9Q3HM88</accession>
<protein>
    <submittedName>
        <fullName evidence="1">Uncharacterized protein</fullName>
    </submittedName>
</protein>
<dbReference type="EMBL" id="AVOT02021650">
    <property type="protein sequence ID" value="MBW0510593.1"/>
    <property type="molecule type" value="Genomic_DNA"/>
</dbReference>
<dbReference type="AlphaFoldDB" id="A0A9Q3HM88"/>
<evidence type="ECO:0000313" key="1">
    <source>
        <dbReference type="EMBL" id="MBW0510593.1"/>
    </source>
</evidence>